<dbReference type="Proteomes" id="UP000054477">
    <property type="component" value="Unassembled WGS sequence"/>
</dbReference>
<name>A0A0C9XZM7_9AGAR</name>
<reference evidence="1 2" key="1">
    <citation type="submission" date="2014-04" db="EMBL/GenBank/DDBJ databases">
        <authorList>
            <consortium name="DOE Joint Genome Institute"/>
            <person name="Kuo A."/>
            <person name="Kohler A."/>
            <person name="Nagy L.G."/>
            <person name="Floudas D."/>
            <person name="Copeland A."/>
            <person name="Barry K.W."/>
            <person name="Cichocki N."/>
            <person name="Veneault-Fourrey C."/>
            <person name="LaButti K."/>
            <person name="Lindquist E.A."/>
            <person name="Lipzen A."/>
            <person name="Lundell T."/>
            <person name="Morin E."/>
            <person name="Murat C."/>
            <person name="Sun H."/>
            <person name="Tunlid A."/>
            <person name="Henrissat B."/>
            <person name="Grigoriev I.V."/>
            <person name="Hibbett D.S."/>
            <person name="Martin F."/>
            <person name="Nordberg H.P."/>
            <person name="Cantor M.N."/>
            <person name="Hua S.X."/>
        </authorList>
    </citation>
    <scope>NUCLEOTIDE SEQUENCE [LARGE SCALE GENOMIC DNA]</scope>
    <source>
        <strain evidence="1 2">LaAM-08-1</strain>
    </source>
</reference>
<dbReference type="AlphaFoldDB" id="A0A0C9XZM7"/>
<evidence type="ECO:0000313" key="2">
    <source>
        <dbReference type="Proteomes" id="UP000054477"/>
    </source>
</evidence>
<feature type="non-terminal residue" evidence="1">
    <location>
        <position position="61"/>
    </location>
</feature>
<dbReference type="EMBL" id="KN838609">
    <property type="protein sequence ID" value="KIK01253.1"/>
    <property type="molecule type" value="Genomic_DNA"/>
</dbReference>
<protein>
    <submittedName>
        <fullName evidence="1">Uncharacterized protein</fullName>
    </submittedName>
</protein>
<sequence>MAPNDRTTECRAPPHLHIASMPVLCPSLSSLGFIAFPTATCSIKREKAAVAPLYSPSPPCS</sequence>
<gene>
    <name evidence="1" type="ORF">K443DRAFT_662484</name>
</gene>
<reference evidence="2" key="2">
    <citation type="submission" date="2015-01" db="EMBL/GenBank/DDBJ databases">
        <title>Evolutionary Origins and Diversification of the Mycorrhizal Mutualists.</title>
        <authorList>
            <consortium name="DOE Joint Genome Institute"/>
            <consortium name="Mycorrhizal Genomics Consortium"/>
            <person name="Kohler A."/>
            <person name="Kuo A."/>
            <person name="Nagy L.G."/>
            <person name="Floudas D."/>
            <person name="Copeland A."/>
            <person name="Barry K.W."/>
            <person name="Cichocki N."/>
            <person name="Veneault-Fourrey C."/>
            <person name="LaButti K."/>
            <person name="Lindquist E.A."/>
            <person name="Lipzen A."/>
            <person name="Lundell T."/>
            <person name="Morin E."/>
            <person name="Murat C."/>
            <person name="Riley R."/>
            <person name="Ohm R."/>
            <person name="Sun H."/>
            <person name="Tunlid A."/>
            <person name="Henrissat B."/>
            <person name="Grigoriev I.V."/>
            <person name="Hibbett D.S."/>
            <person name="Martin F."/>
        </authorList>
    </citation>
    <scope>NUCLEOTIDE SEQUENCE [LARGE SCALE GENOMIC DNA]</scope>
    <source>
        <strain evidence="2">LaAM-08-1</strain>
    </source>
</reference>
<accession>A0A0C9XZM7</accession>
<dbReference type="HOGENOM" id="CLU_200844_0_0_1"/>
<organism evidence="1 2">
    <name type="scientific">Laccaria amethystina LaAM-08-1</name>
    <dbReference type="NCBI Taxonomy" id="1095629"/>
    <lineage>
        <taxon>Eukaryota</taxon>
        <taxon>Fungi</taxon>
        <taxon>Dikarya</taxon>
        <taxon>Basidiomycota</taxon>
        <taxon>Agaricomycotina</taxon>
        <taxon>Agaricomycetes</taxon>
        <taxon>Agaricomycetidae</taxon>
        <taxon>Agaricales</taxon>
        <taxon>Agaricineae</taxon>
        <taxon>Hydnangiaceae</taxon>
        <taxon>Laccaria</taxon>
    </lineage>
</organism>
<evidence type="ECO:0000313" key="1">
    <source>
        <dbReference type="EMBL" id="KIK01253.1"/>
    </source>
</evidence>
<proteinExistence type="predicted"/>
<keyword evidence="2" id="KW-1185">Reference proteome</keyword>